<sequence>MRWTVGFETAAKTTRHREGLESELHAGAPPPPTAARGGCGGLLVQLSHSRLRQSFSSHLEGETGSSAVRTPEKALPLALTAGA</sequence>
<organism evidence="2 3">
    <name type="scientific">Liparis tanakae</name>
    <name type="common">Tanaka's snailfish</name>
    <dbReference type="NCBI Taxonomy" id="230148"/>
    <lineage>
        <taxon>Eukaryota</taxon>
        <taxon>Metazoa</taxon>
        <taxon>Chordata</taxon>
        <taxon>Craniata</taxon>
        <taxon>Vertebrata</taxon>
        <taxon>Euteleostomi</taxon>
        <taxon>Actinopterygii</taxon>
        <taxon>Neopterygii</taxon>
        <taxon>Teleostei</taxon>
        <taxon>Neoteleostei</taxon>
        <taxon>Acanthomorphata</taxon>
        <taxon>Eupercaria</taxon>
        <taxon>Perciformes</taxon>
        <taxon>Cottioidei</taxon>
        <taxon>Cottales</taxon>
        <taxon>Liparidae</taxon>
        <taxon>Liparis</taxon>
    </lineage>
</organism>
<reference evidence="2 3" key="1">
    <citation type="submission" date="2019-03" db="EMBL/GenBank/DDBJ databases">
        <title>First draft genome of Liparis tanakae, snailfish: a comprehensive survey of snailfish specific genes.</title>
        <authorList>
            <person name="Kim W."/>
            <person name="Song I."/>
            <person name="Jeong J.-H."/>
            <person name="Kim D."/>
            <person name="Kim S."/>
            <person name="Ryu S."/>
            <person name="Song J.Y."/>
            <person name="Lee S.K."/>
        </authorList>
    </citation>
    <scope>NUCLEOTIDE SEQUENCE [LARGE SCALE GENOMIC DNA]</scope>
    <source>
        <tissue evidence="2">Muscle</tissue>
    </source>
</reference>
<name>A0A4Z2INK4_9TELE</name>
<comment type="caution">
    <text evidence="2">The sequence shown here is derived from an EMBL/GenBank/DDBJ whole genome shotgun (WGS) entry which is preliminary data.</text>
</comment>
<gene>
    <name evidence="2" type="ORF">EYF80_010405</name>
</gene>
<evidence type="ECO:0000256" key="1">
    <source>
        <dbReference type="SAM" id="MobiDB-lite"/>
    </source>
</evidence>
<evidence type="ECO:0000313" key="2">
    <source>
        <dbReference type="EMBL" id="TNN79381.1"/>
    </source>
</evidence>
<evidence type="ECO:0000313" key="3">
    <source>
        <dbReference type="Proteomes" id="UP000314294"/>
    </source>
</evidence>
<dbReference type="AlphaFoldDB" id="A0A4Z2INK4"/>
<feature type="region of interest" description="Disordered" evidence="1">
    <location>
        <begin position="1"/>
        <end position="40"/>
    </location>
</feature>
<protein>
    <submittedName>
        <fullName evidence="2">Uncharacterized protein</fullName>
    </submittedName>
</protein>
<dbReference type="Proteomes" id="UP000314294">
    <property type="component" value="Unassembled WGS sequence"/>
</dbReference>
<dbReference type="EMBL" id="SRLO01000065">
    <property type="protein sequence ID" value="TNN79381.1"/>
    <property type="molecule type" value="Genomic_DNA"/>
</dbReference>
<keyword evidence="3" id="KW-1185">Reference proteome</keyword>
<proteinExistence type="predicted"/>
<accession>A0A4Z2INK4</accession>